<gene>
    <name evidence="1" type="ORF">MKW98_022672</name>
</gene>
<name>A0AAD4T3Z3_9MAGN</name>
<dbReference type="AlphaFoldDB" id="A0AAD4T3Z3"/>
<accession>A0AAD4T3Z3</accession>
<organism evidence="1 2">
    <name type="scientific">Papaver atlanticum</name>
    <dbReference type="NCBI Taxonomy" id="357466"/>
    <lineage>
        <taxon>Eukaryota</taxon>
        <taxon>Viridiplantae</taxon>
        <taxon>Streptophyta</taxon>
        <taxon>Embryophyta</taxon>
        <taxon>Tracheophyta</taxon>
        <taxon>Spermatophyta</taxon>
        <taxon>Magnoliopsida</taxon>
        <taxon>Ranunculales</taxon>
        <taxon>Papaveraceae</taxon>
        <taxon>Papaveroideae</taxon>
        <taxon>Papaver</taxon>
    </lineage>
</organism>
<proteinExistence type="predicted"/>
<evidence type="ECO:0000313" key="1">
    <source>
        <dbReference type="EMBL" id="KAI3935664.1"/>
    </source>
</evidence>
<protein>
    <submittedName>
        <fullName evidence="1">Uncharacterized protein</fullName>
    </submittedName>
</protein>
<comment type="caution">
    <text evidence="1">The sequence shown here is derived from an EMBL/GenBank/DDBJ whole genome shotgun (WGS) entry which is preliminary data.</text>
</comment>
<reference evidence="1" key="1">
    <citation type="submission" date="2022-04" db="EMBL/GenBank/DDBJ databases">
        <title>A functionally conserved STORR gene fusion in Papaver species that diverged 16.8 million years ago.</title>
        <authorList>
            <person name="Catania T."/>
        </authorList>
    </citation>
    <scope>NUCLEOTIDE SEQUENCE</scope>
    <source>
        <strain evidence="1">S-188037</strain>
    </source>
</reference>
<keyword evidence="2" id="KW-1185">Reference proteome</keyword>
<sequence length="73" mass="8771">MIKIDLCLRNSLQTTKFRVLRWESKELLQEGICLDISFSTHEHWSSSFPSLRSCYFRCAEERVIQESRCRVSW</sequence>
<dbReference type="EMBL" id="JAJJMB010006234">
    <property type="protein sequence ID" value="KAI3935664.1"/>
    <property type="molecule type" value="Genomic_DNA"/>
</dbReference>
<evidence type="ECO:0000313" key="2">
    <source>
        <dbReference type="Proteomes" id="UP001202328"/>
    </source>
</evidence>
<dbReference type="Proteomes" id="UP001202328">
    <property type="component" value="Unassembled WGS sequence"/>
</dbReference>